<dbReference type="SUPFAM" id="SSF52540">
    <property type="entry name" value="P-loop containing nucleoside triphosphate hydrolases"/>
    <property type="match status" value="1"/>
</dbReference>
<accession>A3DM25</accession>
<evidence type="ECO:0000313" key="6">
    <source>
        <dbReference type="Proteomes" id="UP000000254"/>
    </source>
</evidence>
<evidence type="ECO:0000313" key="5">
    <source>
        <dbReference type="EMBL" id="ABN69685.1"/>
    </source>
</evidence>
<dbReference type="GeneID" id="4907168"/>
<dbReference type="RefSeq" id="WP_011838876.1">
    <property type="nucleotide sequence ID" value="NC_009033.1"/>
</dbReference>
<evidence type="ECO:0000256" key="3">
    <source>
        <dbReference type="ARBA" id="ARBA00022806"/>
    </source>
</evidence>
<keyword evidence="1" id="KW-0547">Nucleotide-binding</keyword>
<reference evidence="5 6" key="2">
    <citation type="journal article" date="2009" name="Stand. Genomic Sci.">
        <title>Complete genome sequence of Staphylothermus marinus Stetter and Fiala 1986 type strain F1.</title>
        <authorList>
            <person name="Anderson I.J."/>
            <person name="Sun H."/>
            <person name="Lapidus A."/>
            <person name="Copeland A."/>
            <person name="Glavina Del Rio T."/>
            <person name="Tice H."/>
            <person name="Dalin E."/>
            <person name="Lucas S."/>
            <person name="Barry K."/>
            <person name="Land M."/>
            <person name="Richardson P."/>
            <person name="Huber H."/>
            <person name="Kyrpides N.C."/>
        </authorList>
    </citation>
    <scope>NUCLEOTIDE SEQUENCE [LARGE SCALE GENOMIC DNA]</scope>
    <source>
        <strain evidence="6">ATCC 43588 / DSM 3639 / JCM 9404 / F1</strain>
    </source>
</reference>
<gene>
    <name evidence="5" type="ordered locus">Smar_0578</name>
</gene>
<protein>
    <recommendedName>
        <fullName evidence="7">DNA2/NAM7 helicase helicase domain-containing protein</fullName>
    </recommendedName>
</protein>
<evidence type="ECO:0008006" key="7">
    <source>
        <dbReference type="Google" id="ProtNLM"/>
    </source>
</evidence>
<dbReference type="InterPro" id="IPR027417">
    <property type="entry name" value="P-loop_NTPase"/>
</dbReference>
<dbReference type="eggNOG" id="arCOG00792">
    <property type="taxonomic scope" value="Archaea"/>
</dbReference>
<dbReference type="AlphaFoldDB" id="A3DM25"/>
<dbReference type="HOGENOM" id="CLU_507748_0_0_2"/>
<keyword evidence="6" id="KW-1185">Reference proteome</keyword>
<evidence type="ECO:0000256" key="2">
    <source>
        <dbReference type="ARBA" id="ARBA00022801"/>
    </source>
</evidence>
<evidence type="ECO:0000256" key="1">
    <source>
        <dbReference type="ARBA" id="ARBA00022741"/>
    </source>
</evidence>
<dbReference type="KEGG" id="smr:Smar_0578"/>
<dbReference type="GO" id="GO:0005524">
    <property type="term" value="F:ATP binding"/>
    <property type="evidence" value="ECO:0007669"/>
    <property type="project" value="UniProtKB-KW"/>
</dbReference>
<dbReference type="GO" id="GO:0016787">
    <property type="term" value="F:hydrolase activity"/>
    <property type="evidence" value="ECO:0007669"/>
    <property type="project" value="UniProtKB-KW"/>
</dbReference>
<dbReference type="Gene3D" id="3.40.50.300">
    <property type="entry name" value="P-loop containing nucleotide triphosphate hydrolases"/>
    <property type="match status" value="2"/>
</dbReference>
<dbReference type="InterPro" id="IPR050534">
    <property type="entry name" value="Coronavir_polyprotein_1ab"/>
</dbReference>
<dbReference type="Proteomes" id="UP000000254">
    <property type="component" value="Chromosome"/>
</dbReference>
<organism evidence="5 6">
    <name type="scientific">Staphylothermus marinus (strain ATCC 43588 / DSM 3639 / JCM 9404 / F1)</name>
    <dbReference type="NCBI Taxonomy" id="399550"/>
    <lineage>
        <taxon>Archaea</taxon>
        <taxon>Thermoproteota</taxon>
        <taxon>Thermoprotei</taxon>
        <taxon>Desulfurococcales</taxon>
        <taxon>Desulfurococcaceae</taxon>
        <taxon>Staphylothermus</taxon>
    </lineage>
</organism>
<proteinExistence type="predicted"/>
<dbReference type="STRING" id="399550.Smar_0578"/>
<reference evidence="6" key="1">
    <citation type="journal article" date="2009" name="BMC Genomics">
        <title>The complete genome sequence of Staphylothermus marinus reveals differences in sulfur metabolism among heterotrophic Crenarchaeota.</title>
        <authorList>
            <person name="Anderson I.J."/>
            <person name="Dharmarajan L."/>
            <person name="Rodriguez J."/>
            <person name="Hooper S."/>
            <person name="Porat I."/>
            <person name="Ulrich L.E."/>
            <person name="Elkins J.G."/>
            <person name="Mavromatis K."/>
            <person name="Sun H."/>
            <person name="Land M."/>
            <person name="Lapidus A."/>
            <person name="Lucas S."/>
            <person name="Barry K."/>
            <person name="Huber H."/>
            <person name="Zhulin I.B."/>
            <person name="Whitman W.B."/>
            <person name="Mukhopadhyay B."/>
            <person name="Woese C."/>
            <person name="Bristow J."/>
            <person name="Kyrpides N."/>
        </authorList>
    </citation>
    <scope>NUCLEOTIDE SEQUENCE [LARGE SCALE GENOMIC DNA]</scope>
    <source>
        <strain evidence="6">ATCC 43588 / DSM 3639 / JCM 9404 / F1</strain>
    </source>
</reference>
<keyword evidence="2" id="KW-0378">Hydrolase</keyword>
<evidence type="ECO:0000256" key="4">
    <source>
        <dbReference type="ARBA" id="ARBA00022840"/>
    </source>
</evidence>
<dbReference type="GO" id="GO:0043139">
    <property type="term" value="F:5'-3' DNA helicase activity"/>
    <property type="evidence" value="ECO:0007669"/>
    <property type="project" value="TreeGrafter"/>
</dbReference>
<dbReference type="PANTHER" id="PTHR43788">
    <property type="entry name" value="DNA2/NAM7 HELICASE FAMILY MEMBER"/>
    <property type="match status" value="1"/>
</dbReference>
<keyword evidence="3" id="KW-0347">Helicase</keyword>
<dbReference type="EMBL" id="CP000575">
    <property type="protein sequence ID" value="ABN69685.1"/>
    <property type="molecule type" value="Genomic_DNA"/>
</dbReference>
<dbReference type="OrthoDB" id="21324at2157"/>
<dbReference type="PANTHER" id="PTHR43788:SF16">
    <property type="entry name" value="HELICASE WITH ZINC FINGER 2"/>
    <property type="match status" value="1"/>
</dbReference>
<sequence>MVMYHLSDALRKAYECSRNRNCIEREAEGSQIEAIRLFKKVAKGYLGLGAVQGPPGTGKTSVFDLGTREILDEVLSYKGKILYLYIAPTNHLVVEAFTRFVANLFYKGYDVNVILDLIRVYGSKIEPCKKEFRDVSINNKILPCNEIKKLMKSIDPRNVRFVFATEYQRITPKLVEKPDEIRFIVDEASKTPFFRVFLPIARSIIRNPEETYPKSMIVLGDPQQAISIAAEFKTFRIPLLMNYIKSVLERHNLEEYYKFLDTTFRLPGPTETPISRGFYEGKLKAKEHFKVRYNKLLAGGLEDVLDKSKTKMGKILDLSKSTVKRVTETIDEALINGIPLIVFETRKFPPGDTYDRSRAYLGYLTGLYLSIISIILHGGNPAFGISLTAPYSDLAYSTGYYLKKKLIETGISTDHLRYATVQSIIGGEDDVIVTMLGKEWLAGDDFSYYSFATTRPETMYFSEHQVLNVQLSRHRLLMIIIGNIDRLKHSAHYAKNKGKHISQYRIAGESIEKTIEGIELLKDGGSVIIRELFKIV</sequence>
<keyword evidence="4" id="KW-0067">ATP-binding</keyword>
<name>A3DM25_STAMF</name>